<sequence>MRWASKAEKEKGGGFVGNCTSRQNKRFITHQFIRLRDWKTRASALHACYAQITNRRRPFDFTIVGIEASWKPLTPIPRRLLKFVKFVSLNSQAYNVEPYMK</sequence>
<dbReference type="Proteomes" id="UP000326396">
    <property type="component" value="Linkage Group LG7"/>
</dbReference>
<evidence type="ECO:0000313" key="2">
    <source>
        <dbReference type="Proteomes" id="UP000326396"/>
    </source>
</evidence>
<evidence type="ECO:0000313" key="1">
    <source>
        <dbReference type="EMBL" id="KAD3068382.1"/>
    </source>
</evidence>
<keyword evidence="2" id="KW-1185">Reference proteome</keyword>
<protein>
    <submittedName>
        <fullName evidence="1">Uncharacterized protein</fullName>
    </submittedName>
</protein>
<proteinExistence type="predicted"/>
<reference evidence="1 2" key="1">
    <citation type="submission" date="2019-05" db="EMBL/GenBank/DDBJ databases">
        <title>Mikania micrantha, genome provides insights into the molecular mechanism of rapid growth.</title>
        <authorList>
            <person name="Liu B."/>
        </authorList>
    </citation>
    <scope>NUCLEOTIDE SEQUENCE [LARGE SCALE GENOMIC DNA]</scope>
    <source>
        <strain evidence="1">NLD-2019</strain>
        <tissue evidence="1">Leaf</tissue>
    </source>
</reference>
<dbReference type="AlphaFoldDB" id="A0A5N6M3M6"/>
<name>A0A5N6M3M6_9ASTR</name>
<accession>A0A5N6M3M6</accession>
<gene>
    <name evidence="1" type="ORF">E3N88_36262</name>
</gene>
<dbReference type="EMBL" id="SZYD01000017">
    <property type="protein sequence ID" value="KAD3068382.1"/>
    <property type="molecule type" value="Genomic_DNA"/>
</dbReference>
<organism evidence="1 2">
    <name type="scientific">Mikania micrantha</name>
    <name type="common">bitter vine</name>
    <dbReference type="NCBI Taxonomy" id="192012"/>
    <lineage>
        <taxon>Eukaryota</taxon>
        <taxon>Viridiplantae</taxon>
        <taxon>Streptophyta</taxon>
        <taxon>Embryophyta</taxon>
        <taxon>Tracheophyta</taxon>
        <taxon>Spermatophyta</taxon>
        <taxon>Magnoliopsida</taxon>
        <taxon>eudicotyledons</taxon>
        <taxon>Gunneridae</taxon>
        <taxon>Pentapetalae</taxon>
        <taxon>asterids</taxon>
        <taxon>campanulids</taxon>
        <taxon>Asterales</taxon>
        <taxon>Asteraceae</taxon>
        <taxon>Asteroideae</taxon>
        <taxon>Heliantheae alliance</taxon>
        <taxon>Eupatorieae</taxon>
        <taxon>Mikania</taxon>
    </lineage>
</organism>
<comment type="caution">
    <text evidence="1">The sequence shown here is derived from an EMBL/GenBank/DDBJ whole genome shotgun (WGS) entry which is preliminary data.</text>
</comment>